<dbReference type="Pfam" id="PF00431">
    <property type="entry name" value="CUB"/>
    <property type="match status" value="1"/>
</dbReference>
<proteinExistence type="predicted"/>
<dbReference type="InterPro" id="IPR000436">
    <property type="entry name" value="Sushi_SCR_CCP_dom"/>
</dbReference>
<evidence type="ECO:0000256" key="5">
    <source>
        <dbReference type="PROSITE-ProRule" id="PRU00302"/>
    </source>
</evidence>
<dbReference type="CDD" id="cd00033">
    <property type="entry name" value="CCP"/>
    <property type="match status" value="1"/>
</dbReference>
<reference evidence="8" key="1">
    <citation type="submission" date="2025-08" db="UniProtKB">
        <authorList>
            <consortium name="Ensembl"/>
        </authorList>
    </citation>
    <scope>IDENTIFICATION</scope>
</reference>
<dbReference type="SUPFAM" id="SSF49854">
    <property type="entry name" value="Spermadhesin, CUB domain"/>
    <property type="match status" value="1"/>
</dbReference>
<evidence type="ECO:0000259" key="7">
    <source>
        <dbReference type="PROSITE" id="PS50923"/>
    </source>
</evidence>
<keyword evidence="2" id="KW-0732">Signal</keyword>
<organism evidence="8 9">
    <name type="scientific">Anser cygnoides</name>
    <name type="common">Swan goose</name>
    <dbReference type="NCBI Taxonomy" id="8845"/>
    <lineage>
        <taxon>Eukaryota</taxon>
        <taxon>Metazoa</taxon>
        <taxon>Chordata</taxon>
        <taxon>Craniata</taxon>
        <taxon>Vertebrata</taxon>
        <taxon>Euteleostomi</taxon>
        <taxon>Archelosauria</taxon>
        <taxon>Archosauria</taxon>
        <taxon>Dinosauria</taxon>
        <taxon>Saurischia</taxon>
        <taxon>Theropoda</taxon>
        <taxon>Coelurosauria</taxon>
        <taxon>Aves</taxon>
        <taxon>Neognathae</taxon>
        <taxon>Galloanserae</taxon>
        <taxon>Anseriformes</taxon>
        <taxon>Anatidae</taxon>
        <taxon>Anserinae</taxon>
        <taxon>Anser</taxon>
    </lineage>
</organism>
<keyword evidence="4 5" id="KW-1015">Disulfide bond</keyword>
<sequence length="167" mass="18767">FPFQYDSNAQCVWVITAINTNKVSLTFWLCFKNKCHKSIKFDLEIGYDTLTIGDGGEVGDPKTVLQVLTGSFVPDLIVSMSNQMWLHLQTDESVGSIGFKVNYKEIEKESCGDPGTPLYGIREGDGFSNRDVLRFECQFGFELIGEKSIICQENNQWSANIPICICM</sequence>
<feature type="domain" description="CUB" evidence="6">
    <location>
        <begin position="1"/>
        <end position="106"/>
    </location>
</feature>
<protein>
    <submittedName>
        <fullName evidence="8">Uncharacterized protein</fullName>
    </submittedName>
</protein>
<dbReference type="SMART" id="SM00042">
    <property type="entry name" value="CUB"/>
    <property type="match status" value="1"/>
</dbReference>
<comment type="caution">
    <text evidence="5">Lacks conserved residue(s) required for the propagation of feature annotation.</text>
</comment>
<name>A0A8B9IFP8_ANSCY</name>
<dbReference type="InterPro" id="IPR035914">
    <property type="entry name" value="Sperma_CUB_dom_sf"/>
</dbReference>
<dbReference type="InterPro" id="IPR035976">
    <property type="entry name" value="Sushi/SCR/CCP_sf"/>
</dbReference>
<dbReference type="SUPFAM" id="SSF57535">
    <property type="entry name" value="Complement control module/SCR domain"/>
    <property type="match status" value="1"/>
</dbReference>
<dbReference type="FunFam" id="2.10.70.10:FF:000002">
    <property type="entry name" value="CUB and Sushi multiple domains 3"/>
    <property type="match status" value="1"/>
</dbReference>
<dbReference type="InterPro" id="IPR000859">
    <property type="entry name" value="CUB_dom"/>
</dbReference>
<dbReference type="Ensembl" id="ENSACDT00005006010.1">
    <property type="protein sequence ID" value="ENSACDP00005005007.1"/>
    <property type="gene ID" value="ENSACDG00005003672.1"/>
</dbReference>
<dbReference type="PROSITE" id="PS50923">
    <property type="entry name" value="SUSHI"/>
    <property type="match status" value="1"/>
</dbReference>
<dbReference type="PANTHER" id="PTHR45656">
    <property type="entry name" value="PROTEIN CBR-CLEC-78"/>
    <property type="match status" value="1"/>
</dbReference>
<evidence type="ECO:0000313" key="9">
    <source>
        <dbReference type="Proteomes" id="UP000694521"/>
    </source>
</evidence>
<dbReference type="InterPro" id="IPR051277">
    <property type="entry name" value="SEZ6_CSMD_C4BPB_Regulators"/>
</dbReference>
<evidence type="ECO:0000259" key="6">
    <source>
        <dbReference type="PROSITE" id="PS01180"/>
    </source>
</evidence>
<dbReference type="AlphaFoldDB" id="A0A8B9IFP8"/>
<dbReference type="SMART" id="SM00032">
    <property type="entry name" value="CCP"/>
    <property type="match status" value="1"/>
</dbReference>
<feature type="domain" description="Sushi" evidence="7">
    <location>
        <begin position="109"/>
        <end position="166"/>
    </location>
</feature>
<dbReference type="CDD" id="cd00041">
    <property type="entry name" value="CUB"/>
    <property type="match status" value="1"/>
</dbReference>
<evidence type="ECO:0000313" key="8">
    <source>
        <dbReference type="Ensembl" id="ENSACDP00005005007.1"/>
    </source>
</evidence>
<keyword evidence="3" id="KW-0677">Repeat</keyword>
<dbReference type="Pfam" id="PF00084">
    <property type="entry name" value="Sushi"/>
    <property type="match status" value="1"/>
</dbReference>
<keyword evidence="1 5" id="KW-0768">Sushi</keyword>
<accession>A0A8B9IFP8</accession>
<dbReference type="Gene3D" id="2.60.120.290">
    <property type="entry name" value="Spermadhesin, CUB domain"/>
    <property type="match status" value="1"/>
</dbReference>
<dbReference type="Proteomes" id="UP000694521">
    <property type="component" value="Unplaced"/>
</dbReference>
<dbReference type="PANTHER" id="PTHR45656:SF4">
    <property type="entry name" value="PROTEIN CBR-CLEC-78"/>
    <property type="match status" value="1"/>
</dbReference>
<dbReference type="PROSITE" id="PS01180">
    <property type="entry name" value="CUB"/>
    <property type="match status" value="1"/>
</dbReference>
<evidence type="ECO:0000256" key="1">
    <source>
        <dbReference type="ARBA" id="ARBA00022659"/>
    </source>
</evidence>
<feature type="disulfide bond" evidence="5">
    <location>
        <begin position="137"/>
        <end position="164"/>
    </location>
</feature>
<dbReference type="Gene3D" id="2.10.70.10">
    <property type="entry name" value="Complement Module, domain 1"/>
    <property type="match status" value="1"/>
</dbReference>
<evidence type="ECO:0000256" key="3">
    <source>
        <dbReference type="ARBA" id="ARBA00022737"/>
    </source>
</evidence>
<keyword evidence="9" id="KW-1185">Reference proteome</keyword>
<evidence type="ECO:0000256" key="4">
    <source>
        <dbReference type="ARBA" id="ARBA00023157"/>
    </source>
</evidence>
<reference evidence="8" key="2">
    <citation type="submission" date="2025-09" db="UniProtKB">
        <authorList>
            <consortium name="Ensembl"/>
        </authorList>
    </citation>
    <scope>IDENTIFICATION</scope>
</reference>
<evidence type="ECO:0000256" key="2">
    <source>
        <dbReference type="ARBA" id="ARBA00022729"/>
    </source>
</evidence>